<dbReference type="InterPro" id="IPR052945">
    <property type="entry name" value="Mitotic_Regulator"/>
</dbReference>
<organism evidence="2 3">
    <name type="scientific">Neisseria lisongii</name>
    <dbReference type="NCBI Taxonomy" id="2912188"/>
    <lineage>
        <taxon>Bacteria</taxon>
        <taxon>Pseudomonadati</taxon>
        <taxon>Pseudomonadota</taxon>
        <taxon>Betaproteobacteria</taxon>
        <taxon>Neisseriales</taxon>
        <taxon>Neisseriaceae</taxon>
        <taxon>Neisseria</taxon>
    </lineage>
</organism>
<comment type="caution">
    <text evidence="2">The sequence shown here is derived from an EMBL/GenBank/DDBJ whole genome shotgun (WGS) entry which is preliminary data.</text>
</comment>
<dbReference type="EMBL" id="JAKKDL010000002">
    <property type="protein sequence ID" value="MCF7529169.1"/>
    <property type="molecule type" value="Genomic_DNA"/>
</dbReference>
<dbReference type="AlphaFoldDB" id="A0AAW5ACY3"/>
<evidence type="ECO:0000313" key="3">
    <source>
        <dbReference type="Proteomes" id="UP001201397"/>
    </source>
</evidence>
<sequence length="205" mass="22725">MKPYTQTTLSALFAACALAFSLPAAADDTTQFNQADQAYQKQDYATAFNLWMPLAQKGNKVAQFNIGLMYDQGWGVKQDYAQAMQWYQKAAQQGDTKAQTNIGGLYANGQGVKQDYAQAMQWYLKAAQQGDAYAQYSIGVLYAKGQGVARDFQQARYWWGLAAKQGDQDAIEGLKKLDQINAKLFRRPSAAITRPDSFPGWRASG</sequence>
<dbReference type="RefSeq" id="WP_237092442.1">
    <property type="nucleotide sequence ID" value="NZ_JAKKDL010000002.1"/>
</dbReference>
<proteinExistence type="predicted"/>
<dbReference type="PROSITE" id="PS51257">
    <property type="entry name" value="PROKAR_LIPOPROTEIN"/>
    <property type="match status" value="1"/>
</dbReference>
<dbReference type="SUPFAM" id="SSF81901">
    <property type="entry name" value="HCP-like"/>
    <property type="match status" value="1"/>
</dbReference>
<dbReference type="InterPro" id="IPR011990">
    <property type="entry name" value="TPR-like_helical_dom_sf"/>
</dbReference>
<protein>
    <submittedName>
        <fullName evidence="2">Sel1 repeat family protein</fullName>
    </submittedName>
</protein>
<evidence type="ECO:0000313" key="2">
    <source>
        <dbReference type="EMBL" id="MCF7529169.1"/>
    </source>
</evidence>
<dbReference type="PANTHER" id="PTHR43628:SF1">
    <property type="entry name" value="CHITIN SYNTHASE REGULATORY FACTOR 2-RELATED"/>
    <property type="match status" value="1"/>
</dbReference>
<keyword evidence="1" id="KW-0732">Signal</keyword>
<name>A0AAW5ACY3_9NEIS</name>
<accession>A0AAW5ACY3</accession>
<evidence type="ECO:0000256" key="1">
    <source>
        <dbReference type="SAM" id="SignalP"/>
    </source>
</evidence>
<dbReference type="Gene3D" id="1.25.40.10">
    <property type="entry name" value="Tetratricopeptide repeat domain"/>
    <property type="match status" value="1"/>
</dbReference>
<feature type="signal peptide" evidence="1">
    <location>
        <begin position="1"/>
        <end position="26"/>
    </location>
</feature>
<dbReference type="InterPro" id="IPR006597">
    <property type="entry name" value="Sel1-like"/>
</dbReference>
<feature type="chain" id="PRO_5043722563" evidence="1">
    <location>
        <begin position="27"/>
        <end position="205"/>
    </location>
</feature>
<reference evidence="2" key="1">
    <citation type="submission" date="2022-01" db="EMBL/GenBank/DDBJ databases">
        <title>Neisseria sp. ZJ104.</title>
        <authorList>
            <person name="Yang C."/>
        </authorList>
    </citation>
    <scope>NUCLEOTIDE SEQUENCE</scope>
    <source>
        <strain evidence="2">ZJ104</strain>
    </source>
</reference>
<dbReference type="Proteomes" id="UP001201397">
    <property type="component" value="Unassembled WGS sequence"/>
</dbReference>
<gene>
    <name evidence="2" type="ORF">L4H06_02835</name>
</gene>
<dbReference type="Pfam" id="PF08238">
    <property type="entry name" value="Sel1"/>
    <property type="match status" value="3"/>
</dbReference>
<dbReference type="SMART" id="SM00671">
    <property type="entry name" value="SEL1"/>
    <property type="match status" value="3"/>
</dbReference>
<dbReference type="PANTHER" id="PTHR43628">
    <property type="entry name" value="ACTIVATOR OF C KINASE PROTEIN 1-RELATED"/>
    <property type="match status" value="1"/>
</dbReference>